<evidence type="ECO:0000256" key="1">
    <source>
        <dbReference type="SAM" id="Phobius"/>
    </source>
</evidence>
<feature type="transmembrane region" description="Helical" evidence="1">
    <location>
        <begin position="388"/>
        <end position="408"/>
    </location>
</feature>
<proteinExistence type="predicted"/>
<sequence>MLEVVPVDTAVFCSSHPDTHCVLIEIHGSPAGYEESALRRVISTQLVHANPPESREEGTSSLAQEIQVTATPPTPLPLNDKSVYEIVAPVGMDSLVTGTDSTLCLDYDQSVRLGVEWNDEYPETRMSLYESFHLPAHVPHDCALPMHAMLGVGGDADSGIATADKYLWPCIDLDRMVSFPTFVVLVIQGSADTQSRSDTGTGASTKFSPVPLVYSPYAAPDTPLFGSWEGWMGVAKSVGWCAFLSLLLWFPVYAASMFTNNSEEGWDVRLLMLVNPSHYRHVLDETMLAVTDFSQVIYLVAYSVWSVLHVFTSKCDQFRRDVLRSQISQGYTIAALVGAVLLGVGGTVFSHDDLAKSWLVDGLMFAGVMLVCSYSFSMRHVGTSNTICRAYPASLCAYVFTFLVASAARSAVARPRPLSEELGIYPDLLEYPDELLNTGHSYPSLDCALIFALLAPSLFTSTIPVLLQYAATAYSCLYCVTRVYFAAEFPFDCMVGAALGVVIGYICHSALDLNLFLDGVLVTPVRNGEGDTEVEAGQAAKSSNIDGRGGFVPLAVEASDESDQV</sequence>
<dbReference type="InterPro" id="IPR036938">
    <property type="entry name" value="PAP2/HPO_sf"/>
</dbReference>
<protein>
    <recommendedName>
        <fullName evidence="2">Phosphatidic acid phosphatase type 2/haloperoxidase domain-containing protein</fullName>
    </recommendedName>
</protein>
<dbReference type="SUPFAM" id="SSF48317">
    <property type="entry name" value="Acid phosphatase/Vanadium-dependent haloperoxidase"/>
    <property type="match status" value="1"/>
</dbReference>
<comment type="caution">
    <text evidence="3">The sequence shown here is derived from an EMBL/GenBank/DDBJ whole genome shotgun (WGS) entry which is preliminary data.</text>
</comment>
<keyword evidence="4" id="KW-1185">Reference proteome</keyword>
<dbReference type="EMBL" id="BDIP01000373">
    <property type="protein sequence ID" value="GIQ81362.1"/>
    <property type="molecule type" value="Genomic_DNA"/>
</dbReference>
<keyword evidence="1" id="KW-0472">Membrane</keyword>
<feature type="transmembrane region" description="Helical" evidence="1">
    <location>
        <begin position="483"/>
        <end position="506"/>
    </location>
</feature>
<keyword evidence="1" id="KW-1133">Transmembrane helix</keyword>
<feature type="transmembrane region" description="Helical" evidence="1">
    <location>
        <begin position="448"/>
        <end position="471"/>
    </location>
</feature>
<dbReference type="CDD" id="cd01610">
    <property type="entry name" value="PAP2_like"/>
    <property type="match status" value="1"/>
</dbReference>
<dbReference type="InterPro" id="IPR000326">
    <property type="entry name" value="PAP2/HPO"/>
</dbReference>
<evidence type="ECO:0000313" key="4">
    <source>
        <dbReference type="Proteomes" id="UP000265618"/>
    </source>
</evidence>
<dbReference type="Pfam" id="PF01569">
    <property type="entry name" value="PAP2"/>
    <property type="match status" value="1"/>
</dbReference>
<evidence type="ECO:0000313" key="3">
    <source>
        <dbReference type="EMBL" id="GIQ81362.1"/>
    </source>
</evidence>
<feature type="transmembrane region" description="Helical" evidence="1">
    <location>
        <begin position="238"/>
        <end position="258"/>
    </location>
</feature>
<feature type="transmembrane region" description="Helical" evidence="1">
    <location>
        <begin position="293"/>
        <end position="311"/>
    </location>
</feature>
<dbReference type="AlphaFoldDB" id="A0A9K3CR92"/>
<feature type="domain" description="Phosphatidic acid phosphatase type 2/haloperoxidase" evidence="2">
    <location>
        <begin position="399"/>
        <end position="510"/>
    </location>
</feature>
<feature type="transmembrane region" description="Helical" evidence="1">
    <location>
        <begin position="331"/>
        <end position="351"/>
    </location>
</feature>
<accession>A0A9K3CR92</accession>
<gene>
    <name evidence="3" type="ORF">KIPB_002310</name>
</gene>
<evidence type="ECO:0000259" key="2">
    <source>
        <dbReference type="Pfam" id="PF01569"/>
    </source>
</evidence>
<reference evidence="3 4" key="1">
    <citation type="journal article" date="2018" name="PLoS ONE">
        <title>The draft genome of Kipferlia bialata reveals reductive genome evolution in fornicate parasites.</title>
        <authorList>
            <person name="Tanifuji G."/>
            <person name="Takabayashi S."/>
            <person name="Kume K."/>
            <person name="Takagi M."/>
            <person name="Nakayama T."/>
            <person name="Kamikawa R."/>
            <person name="Inagaki Y."/>
            <person name="Hashimoto T."/>
        </authorList>
    </citation>
    <scope>NUCLEOTIDE SEQUENCE [LARGE SCALE GENOMIC DNA]</scope>
    <source>
        <strain evidence="3">NY0173</strain>
    </source>
</reference>
<name>A0A9K3CR92_9EUKA</name>
<keyword evidence="1" id="KW-0812">Transmembrane</keyword>
<organism evidence="3 4">
    <name type="scientific">Kipferlia bialata</name>
    <dbReference type="NCBI Taxonomy" id="797122"/>
    <lineage>
        <taxon>Eukaryota</taxon>
        <taxon>Metamonada</taxon>
        <taxon>Carpediemonas-like organisms</taxon>
        <taxon>Kipferlia</taxon>
    </lineage>
</organism>
<feature type="transmembrane region" description="Helical" evidence="1">
    <location>
        <begin position="357"/>
        <end position="376"/>
    </location>
</feature>
<dbReference type="Proteomes" id="UP000265618">
    <property type="component" value="Unassembled WGS sequence"/>
</dbReference>